<keyword evidence="6" id="KW-0131">Cell cycle</keyword>
<dbReference type="GO" id="GO:0005876">
    <property type="term" value="C:spindle microtubule"/>
    <property type="evidence" value="ECO:0007669"/>
    <property type="project" value="TreeGrafter"/>
</dbReference>
<dbReference type="GO" id="GO:0005881">
    <property type="term" value="C:cytoplasmic microtubule"/>
    <property type="evidence" value="ECO:0007669"/>
    <property type="project" value="TreeGrafter"/>
</dbReference>
<dbReference type="PANTHER" id="PTHR21567">
    <property type="entry name" value="CLASP"/>
    <property type="match status" value="1"/>
</dbReference>
<dbReference type="GO" id="GO:0060172">
    <property type="term" value="P:astral microtubule depolymerization"/>
    <property type="evidence" value="ECO:0007669"/>
    <property type="project" value="TreeGrafter"/>
</dbReference>
<dbReference type="Proteomes" id="UP000799776">
    <property type="component" value="Unassembled WGS sequence"/>
</dbReference>
<evidence type="ECO:0000256" key="8">
    <source>
        <dbReference type="SAM" id="MobiDB-lite"/>
    </source>
</evidence>
<dbReference type="Gene3D" id="1.25.10.10">
    <property type="entry name" value="Leucine-rich Repeat Variant"/>
    <property type="match status" value="2"/>
</dbReference>
<keyword evidence="5" id="KW-0493">Microtubule</keyword>
<feature type="compositionally biased region" description="Polar residues" evidence="8">
    <location>
        <begin position="587"/>
        <end position="602"/>
    </location>
</feature>
<dbReference type="InterPro" id="IPR034085">
    <property type="entry name" value="TOG"/>
</dbReference>
<comment type="function">
    <text evidence="7">Microtubule binding protein that promotes the stabilization of dynamic microtubules. Required for mitotic spindle formation.</text>
</comment>
<feature type="compositionally biased region" description="Basic and acidic residues" evidence="8">
    <location>
        <begin position="808"/>
        <end position="819"/>
    </location>
</feature>
<evidence type="ECO:0000256" key="2">
    <source>
        <dbReference type="ARBA" id="ARBA00009549"/>
    </source>
</evidence>
<dbReference type="InterPro" id="IPR024395">
    <property type="entry name" value="CLASP_N_dom"/>
</dbReference>
<evidence type="ECO:0000256" key="1">
    <source>
        <dbReference type="ARBA" id="ARBA00004186"/>
    </source>
</evidence>
<feature type="region of interest" description="Disordered" evidence="8">
    <location>
        <begin position="766"/>
        <end position="899"/>
    </location>
</feature>
<dbReference type="SUPFAM" id="SSF48371">
    <property type="entry name" value="ARM repeat"/>
    <property type="match status" value="1"/>
</dbReference>
<keyword evidence="4" id="KW-0132">Cell division</keyword>
<feature type="domain" description="TOG" evidence="9">
    <location>
        <begin position="1"/>
        <end position="218"/>
    </location>
</feature>
<evidence type="ECO:0000259" key="9">
    <source>
        <dbReference type="SMART" id="SM01349"/>
    </source>
</evidence>
<comment type="similarity">
    <text evidence="2">Belongs to the CLASP family.</text>
</comment>
<feature type="compositionally biased region" description="Polar residues" evidence="8">
    <location>
        <begin position="565"/>
        <end position="579"/>
    </location>
</feature>
<dbReference type="InterPro" id="IPR011989">
    <property type="entry name" value="ARM-like"/>
</dbReference>
<feature type="domain" description="TOG" evidence="9">
    <location>
        <begin position="281"/>
        <end position="519"/>
    </location>
</feature>
<comment type="subcellular location">
    <subcellularLocation>
        <location evidence="1">Cytoplasm</location>
        <location evidence="1">Cytoskeleton</location>
        <location evidence="1">Spindle</location>
    </subcellularLocation>
</comment>
<dbReference type="InterPro" id="IPR016024">
    <property type="entry name" value="ARM-type_fold"/>
</dbReference>
<feature type="compositionally biased region" description="Low complexity" evidence="8">
    <location>
        <begin position="518"/>
        <end position="531"/>
    </location>
</feature>
<sequence length="1195" mass="130196">MEDQAAQLLATLKKTSVAVDAKLTQFNNLKSSIKHQRVPDAAQAPIFQCLRIAIGSQTSTNLVSAGFSTLSHIIKRLNLQDQTAIISSQCDKLLPLLQDRLGDARESHRIAASQALVDLWPYSHEKVEQVIRDGALVGTNARAKETAMTWLLKMHSSESLPFKSFVPSLVASLEDADGMVRETAKSTVVELFRDAPERAKTDLKKQLTAHNVRKTIATFIISQLDLPATTADVDLKASTAFSASAMTLNPDRGFADSLALDSAPPVETVPMDPIYVYTQRELEDVFREMHPHFEGKETEHNWLPRDKSITKLRRINKGNAATEFFTPFRDGIKSLLDGILKVANSLRTTMSSNGCQLVQELARSLGTALDPMVEILLQSFIKMCAATKNIAAQNGNVTVDAIFSNASYSARIMQHVWFAVGDKNVQPRSFASGWLKTLIRRYGQHKSQLEHSGGLQTLIDCIKKGLADANPKVREGFRSTYWLFARVWPDKAEGIMDSLDPKAQGLLRKDPNNPNATAPASMSASVGAGSSRLKPAPSSKSLKETIAAQKKARLAARGQPERPSSAMSAFSPVKSSSSHALHDHKPSNLSRSTTSRPPSAMSSGRPDAEHSAKKPGGSLMAAPVRRPRRQEPPRPKTADPYASRNRDTKVATPAMSPINSPERTVTKKAGTIGKNSGSRITSRNSPMMSPERSKSRMEHIAHHQTRTVDSPAIRSPTLTPSKAEDLTMVMPFRERTAVDKTASDANVSSVLEEDGFTMIVPSMSMSLTEHSRPGDSGSPTKIPSPRPRSMNFDLNDSVGSLRPMGLERSPKPRPQERASTEPLANEEVKVYEDPVIGQDGDVPVPSENEKPVLEELTVNAQAREHNTNGEEVEGEEHADSANEQPPRGHVKTPSISGLNGSININGEVTQDPAYVLRTHRLLVSGIERIRARTLDVHGFRRLQDLVKNNLEADIWGEDAARFGDLLLALLDYLESPMDLGKTANVKAQNIKAQVLATVRAMLVLHRKLAAPYYARGLCAILCARSQWDSASHISSDLEKTTEDIVKYGQVSECINAILDLLSAPPGSATPTSPAAPASPPSSDKSRPSSSAVSSRTTTLALNTLSSLLQATQTRDVPVSEEQASKLGRLAVKNLVSLDPDVRRADMDFCVQLHESLGGEEKEGGEKGDGFWKAVKGADRGHLNLITYYLARKGRP</sequence>
<comment type="subunit">
    <text evidence="3">Interacts with microtubules.</text>
</comment>
<dbReference type="AlphaFoldDB" id="A0A6A5YFK4"/>
<evidence type="ECO:0000256" key="4">
    <source>
        <dbReference type="ARBA" id="ARBA00022618"/>
    </source>
</evidence>
<keyword evidence="11" id="KW-1185">Reference proteome</keyword>
<organism evidence="10 11">
    <name type="scientific">Saccharata proteae CBS 121410</name>
    <dbReference type="NCBI Taxonomy" id="1314787"/>
    <lineage>
        <taxon>Eukaryota</taxon>
        <taxon>Fungi</taxon>
        <taxon>Dikarya</taxon>
        <taxon>Ascomycota</taxon>
        <taxon>Pezizomycotina</taxon>
        <taxon>Dothideomycetes</taxon>
        <taxon>Dothideomycetes incertae sedis</taxon>
        <taxon>Botryosphaeriales</taxon>
        <taxon>Saccharataceae</taxon>
        <taxon>Saccharata</taxon>
    </lineage>
</organism>
<dbReference type="GO" id="GO:0008017">
    <property type="term" value="F:microtubule binding"/>
    <property type="evidence" value="ECO:0007669"/>
    <property type="project" value="TreeGrafter"/>
</dbReference>
<dbReference type="GO" id="GO:0090307">
    <property type="term" value="P:mitotic spindle assembly"/>
    <property type="evidence" value="ECO:0007669"/>
    <property type="project" value="TreeGrafter"/>
</dbReference>
<accession>A0A6A5YFK4</accession>
<feature type="region of interest" description="Disordered" evidence="8">
    <location>
        <begin position="1065"/>
        <end position="1095"/>
    </location>
</feature>
<gene>
    <name evidence="10" type="ORF">K490DRAFT_36968</name>
</gene>
<feature type="region of interest" description="Disordered" evidence="8">
    <location>
        <begin position="503"/>
        <end position="694"/>
    </location>
</feature>
<dbReference type="Pfam" id="PF12348">
    <property type="entry name" value="CLASP_N"/>
    <property type="match status" value="2"/>
</dbReference>
<protein>
    <recommendedName>
        <fullName evidence="9">TOG domain-containing protein</fullName>
    </recommendedName>
</protein>
<dbReference type="GO" id="GO:0005815">
    <property type="term" value="C:microtubule organizing center"/>
    <property type="evidence" value="ECO:0007669"/>
    <property type="project" value="TreeGrafter"/>
</dbReference>
<feature type="compositionally biased region" description="Low complexity" evidence="8">
    <location>
        <begin position="1065"/>
        <end position="1075"/>
    </location>
</feature>
<keyword evidence="6" id="KW-0498">Mitosis</keyword>
<dbReference type="GO" id="GO:1990023">
    <property type="term" value="C:mitotic spindle midzone"/>
    <property type="evidence" value="ECO:0007669"/>
    <property type="project" value="TreeGrafter"/>
</dbReference>
<evidence type="ECO:0000256" key="3">
    <source>
        <dbReference type="ARBA" id="ARBA00011375"/>
    </source>
</evidence>
<evidence type="ECO:0000256" key="5">
    <source>
        <dbReference type="ARBA" id="ARBA00022701"/>
    </source>
</evidence>
<reference evidence="10" key="1">
    <citation type="journal article" date="2020" name="Stud. Mycol.">
        <title>101 Dothideomycetes genomes: a test case for predicting lifestyles and emergence of pathogens.</title>
        <authorList>
            <person name="Haridas S."/>
            <person name="Albert R."/>
            <person name="Binder M."/>
            <person name="Bloem J."/>
            <person name="Labutti K."/>
            <person name="Salamov A."/>
            <person name="Andreopoulos B."/>
            <person name="Baker S."/>
            <person name="Barry K."/>
            <person name="Bills G."/>
            <person name="Bluhm B."/>
            <person name="Cannon C."/>
            <person name="Castanera R."/>
            <person name="Culley D."/>
            <person name="Daum C."/>
            <person name="Ezra D."/>
            <person name="Gonzalez J."/>
            <person name="Henrissat B."/>
            <person name="Kuo A."/>
            <person name="Liang C."/>
            <person name="Lipzen A."/>
            <person name="Lutzoni F."/>
            <person name="Magnuson J."/>
            <person name="Mondo S."/>
            <person name="Nolan M."/>
            <person name="Ohm R."/>
            <person name="Pangilinan J."/>
            <person name="Park H.-J."/>
            <person name="Ramirez L."/>
            <person name="Alfaro M."/>
            <person name="Sun H."/>
            <person name="Tritt A."/>
            <person name="Yoshinaga Y."/>
            <person name="Zwiers L.-H."/>
            <person name="Turgeon B."/>
            <person name="Goodwin S."/>
            <person name="Spatafora J."/>
            <person name="Crous P."/>
            <person name="Grigoriev I."/>
        </authorList>
    </citation>
    <scope>NUCLEOTIDE SEQUENCE</scope>
    <source>
        <strain evidence="10">CBS 121410</strain>
    </source>
</reference>
<dbReference type="SMART" id="SM01349">
    <property type="entry name" value="TOG"/>
    <property type="match status" value="2"/>
</dbReference>
<dbReference type="GO" id="GO:0051301">
    <property type="term" value="P:cell division"/>
    <property type="evidence" value="ECO:0007669"/>
    <property type="project" value="UniProtKB-KW"/>
</dbReference>
<dbReference type="OrthoDB" id="46159at2759"/>
<evidence type="ECO:0000256" key="6">
    <source>
        <dbReference type="ARBA" id="ARBA00022776"/>
    </source>
</evidence>
<proteinExistence type="inferred from homology"/>
<evidence type="ECO:0000256" key="7">
    <source>
        <dbReference type="ARBA" id="ARBA00024889"/>
    </source>
</evidence>
<feature type="compositionally biased region" description="Polar residues" evidence="8">
    <location>
        <begin position="673"/>
        <end position="687"/>
    </location>
</feature>
<name>A0A6A5YFK4_9PEZI</name>
<dbReference type="PANTHER" id="PTHR21567:SF9">
    <property type="entry name" value="CLIP-ASSOCIATING PROTEIN"/>
    <property type="match status" value="1"/>
</dbReference>
<dbReference type="EMBL" id="ML978714">
    <property type="protein sequence ID" value="KAF2089571.1"/>
    <property type="molecule type" value="Genomic_DNA"/>
</dbReference>
<evidence type="ECO:0000313" key="10">
    <source>
        <dbReference type="EMBL" id="KAF2089571.1"/>
    </source>
</evidence>
<evidence type="ECO:0000313" key="11">
    <source>
        <dbReference type="Proteomes" id="UP000799776"/>
    </source>
</evidence>